<feature type="transmembrane region" description="Helical" evidence="8">
    <location>
        <begin position="6"/>
        <end position="25"/>
    </location>
</feature>
<evidence type="ECO:0000256" key="6">
    <source>
        <dbReference type="ARBA" id="ARBA00022989"/>
    </source>
</evidence>
<dbReference type="InterPro" id="IPR000021">
    <property type="entry name" value="Hok/gef_toxin"/>
</dbReference>
<keyword evidence="4" id="KW-1277">Toxin-antitoxin system</keyword>
<dbReference type="AlphaFoldDB" id="A0AAQ2Y4V3"/>
<evidence type="ECO:0000256" key="7">
    <source>
        <dbReference type="ARBA" id="ARBA00023136"/>
    </source>
</evidence>
<gene>
    <name evidence="9" type="ORF">PUN50_26890</name>
</gene>
<evidence type="ECO:0000256" key="5">
    <source>
        <dbReference type="ARBA" id="ARBA00022692"/>
    </source>
</evidence>
<evidence type="ECO:0000256" key="3">
    <source>
        <dbReference type="ARBA" id="ARBA00022519"/>
    </source>
</evidence>
<evidence type="ECO:0000313" key="9">
    <source>
        <dbReference type="EMBL" id="WDG12048.1"/>
    </source>
</evidence>
<sequence length="55" mass="6149">MPKNKTALAGLIVLCFTFLCGLWIVRDSLCEVRYQDGSTSFLAQFVVYEAVRCAT</sequence>
<reference evidence="9" key="1">
    <citation type="submission" date="2023-02" db="EMBL/GenBank/DDBJ databases">
        <title>Isolation, identification, and genome analysis of Vibrio campbellii in the Penaeus vannamei larvae stage.</title>
        <authorList>
            <person name="Huang T."/>
            <person name="Zhang B."/>
        </authorList>
    </citation>
    <scope>NUCLEOTIDE SEQUENCE</scope>
    <source>
        <strain evidence="9">20220413_1</strain>
        <plasmid evidence="9">p_1</plasmid>
    </source>
</reference>
<evidence type="ECO:0000256" key="1">
    <source>
        <dbReference type="ARBA" id="ARBA00004377"/>
    </source>
</evidence>
<evidence type="ECO:0000256" key="4">
    <source>
        <dbReference type="ARBA" id="ARBA00022649"/>
    </source>
</evidence>
<keyword evidence="7 8" id="KW-0472">Membrane</keyword>
<keyword evidence="6 8" id="KW-1133">Transmembrane helix</keyword>
<protein>
    <submittedName>
        <fullName evidence="9">Hok/Gef family protein</fullName>
    </submittedName>
</protein>
<evidence type="ECO:0000313" key="10">
    <source>
        <dbReference type="Proteomes" id="UP001219537"/>
    </source>
</evidence>
<comment type="similarity">
    <text evidence="8">Belongs to the hok/gef family.</text>
</comment>
<dbReference type="PRINTS" id="PR00281">
    <property type="entry name" value="HOKGEFTOXIC"/>
</dbReference>
<dbReference type="EMBL" id="CP117990">
    <property type="protein sequence ID" value="WDG12048.1"/>
    <property type="molecule type" value="Genomic_DNA"/>
</dbReference>
<dbReference type="Pfam" id="PF01848">
    <property type="entry name" value="HOK_GEF"/>
    <property type="match status" value="1"/>
</dbReference>
<proteinExistence type="inferred from homology"/>
<dbReference type="GO" id="GO:0005886">
    <property type="term" value="C:plasma membrane"/>
    <property type="evidence" value="ECO:0007669"/>
    <property type="project" value="UniProtKB-SubCell"/>
</dbReference>
<keyword evidence="3" id="KW-0997">Cell inner membrane</keyword>
<dbReference type="Proteomes" id="UP001219537">
    <property type="component" value="Plasmid p_1"/>
</dbReference>
<keyword evidence="2" id="KW-1003">Cell membrane</keyword>
<comment type="subcellular location">
    <subcellularLocation>
        <location evidence="1 8">Cell inner membrane</location>
        <topology evidence="1 8">Single-pass membrane protein</topology>
    </subcellularLocation>
</comment>
<evidence type="ECO:0000256" key="2">
    <source>
        <dbReference type="ARBA" id="ARBA00022475"/>
    </source>
</evidence>
<dbReference type="RefSeq" id="WP_274292259.1">
    <property type="nucleotide sequence ID" value="NZ_CP117990.1"/>
</dbReference>
<geneLocation type="plasmid" evidence="9 10">
    <name>p_1</name>
</geneLocation>
<keyword evidence="9" id="KW-0614">Plasmid</keyword>
<accession>A0AAQ2Y4V3</accession>
<organism evidence="9 10">
    <name type="scientific">Vibrio campbellii</name>
    <dbReference type="NCBI Taxonomy" id="680"/>
    <lineage>
        <taxon>Bacteria</taxon>
        <taxon>Pseudomonadati</taxon>
        <taxon>Pseudomonadota</taxon>
        <taxon>Gammaproteobacteria</taxon>
        <taxon>Vibrionales</taxon>
        <taxon>Vibrionaceae</taxon>
        <taxon>Vibrio</taxon>
    </lineage>
</organism>
<evidence type="ECO:0000256" key="8">
    <source>
        <dbReference type="RuleBase" id="RU221113"/>
    </source>
</evidence>
<keyword evidence="5 8" id="KW-0812">Transmembrane</keyword>
<name>A0AAQ2Y4V3_9VIBR</name>